<accession>A0A067QI30</accession>
<reference evidence="3" key="1">
    <citation type="journal article" date="2014" name="Proc. Natl. Acad. Sci. U.S.A.">
        <title>Extensive sampling of basidiomycete genomes demonstrates inadequacy of the white-rot/brown-rot paradigm for wood decay fungi.</title>
        <authorList>
            <person name="Riley R."/>
            <person name="Salamov A.A."/>
            <person name="Brown D.W."/>
            <person name="Nagy L.G."/>
            <person name="Floudas D."/>
            <person name="Held B.W."/>
            <person name="Levasseur A."/>
            <person name="Lombard V."/>
            <person name="Morin E."/>
            <person name="Otillar R."/>
            <person name="Lindquist E.A."/>
            <person name="Sun H."/>
            <person name="LaButti K.M."/>
            <person name="Schmutz J."/>
            <person name="Jabbour D."/>
            <person name="Luo H."/>
            <person name="Baker S.E."/>
            <person name="Pisabarro A.G."/>
            <person name="Walton J.D."/>
            <person name="Blanchette R.A."/>
            <person name="Henrissat B."/>
            <person name="Martin F."/>
            <person name="Cullen D."/>
            <person name="Hibbett D.S."/>
            <person name="Grigoriev I.V."/>
        </authorList>
    </citation>
    <scope>NUCLEOTIDE SEQUENCE [LARGE SCALE GENOMIC DNA]</scope>
    <source>
        <strain evidence="3">MUCL 33604</strain>
    </source>
</reference>
<protein>
    <submittedName>
        <fullName evidence="2">Uncharacterized protein</fullName>
    </submittedName>
</protein>
<feature type="compositionally biased region" description="Basic residues" evidence="1">
    <location>
        <begin position="624"/>
        <end position="635"/>
    </location>
</feature>
<dbReference type="GO" id="GO:0003677">
    <property type="term" value="F:DNA binding"/>
    <property type="evidence" value="ECO:0007669"/>
    <property type="project" value="InterPro"/>
</dbReference>
<dbReference type="EMBL" id="KL197710">
    <property type="protein sequence ID" value="KDQ63177.1"/>
    <property type="molecule type" value="Genomic_DNA"/>
</dbReference>
<dbReference type="GO" id="GO:0006355">
    <property type="term" value="P:regulation of DNA-templated transcription"/>
    <property type="evidence" value="ECO:0007669"/>
    <property type="project" value="InterPro"/>
</dbReference>
<dbReference type="HOGENOM" id="CLU_386375_0_0_1"/>
<evidence type="ECO:0000313" key="3">
    <source>
        <dbReference type="Proteomes" id="UP000027265"/>
    </source>
</evidence>
<evidence type="ECO:0000313" key="2">
    <source>
        <dbReference type="EMBL" id="KDQ63177.1"/>
    </source>
</evidence>
<dbReference type="STRING" id="933084.A0A067QI30"/>
<sequence length="715" mass="79150">MPPIPEAVTINIPIPVGTKRIGERMAKILVDTRIIHIMRRILTMTAVDAVTNTATDGHDAIIMIAENAAAITQGHGKIVIAKTKTTRIPNDPHFGKTVSRNGTLVVPVTRIMITILEGLVEDHIAQPLLHAPPTITQQCLPPNIPLQFECTVKEEPAGWNDEGWAFWSSGARRNLDIIPPDANSVNKRICRGVWRCGCRNQDEYCRFVWPKTNINAFKKQAKEICPICHETLTLIPCDAFMIAYDYVRPDGVRRLVRHHQGIHKHPKPPTKTLSAAEREALDHAVQHNPQATALQHRVGPERTQVPITSINPILSDPRKARYEVDKSKVRVGLSDAPSSDNKLSVTKLIELLKSTPFMREELLADAVSSWGQEHTSTETSRHGIITDGSHDFFMDGVLLSSFVYSTILLRWVPVLYTWIGNLDAEHHIPHFLLLITAIAGTVAPGIEVGDYILSNILNYSQAQRKGFVEAFVNFMVSRIPGWASLNKDAQTAQRKSIYNRAEQLIKGHNTKPEQFLQAADQIHTGFPEEIETLYKNVRNGAVQRKARDDKLPAVRGIRWHPNDGRAPDTRTLLTLADEAEAKLAQGTSSTSIEARLSALSVKISGTTEKSPDDDFPPKPVMLKGKGKGKGKTSGKLKVTKAARKQSGVASSSTVQLPPILPSAIGLQSYTWSRNSCFIDSSLELLYWGFWIDRLSSPTGSSLRSKWSITTPGVTT</sequence>
<gene>
    <name evidence="2" type="ORF">JAAARDRAFT_694414</name>
</gene>
<dbReference type="SUPFAM" id="SSF90073">
    <property type="entry name" value="GCM domain"/>
    <property type="match status" value="1"/>
</dbReference>
<dbReference type="Proteomes" id="UP000027265">
    <property type="component" value="Unassembled WGS sequence"/>
</dbReference>
<dbReference type="AlphaFoldDB" id="A0A067QI30"/>
<proteinExistence type="predicted"/>
<feature type="region of interest" description="Disordered" evidence="1">
    <location>
        <begin position="605"/>
        <end position="635"/>
    </location>
</feature>
<name>A0A067QI30_9AGAM</name>
<dbReference type="InterPro" id="IPR036115">
    <property type="entry name" value="GCM_dom_sf"/>
</dbReference>
<organism evidence="2 3">
    <name type="scientific">Jaapia argillacea MUCL 33604</name>
    <dbReference type="NCBI Taxonomy" id="933084"/>
    <lineage>
        <taxon>Eukaryota</taxon>
        <taxon>Fungi</taxon>
        <taxon>Dikarya</taxon>
        <taxon>Basidiomycota</taxon>
        <taxon>Agaricomycotina</taxon>
        <taxon>Agaricomycetes</taxon>
        <taxon>Agaricomycetidae</taxon>
        <taxon>Jaapiales</taxon>
        <taxon>Jaapiaceae</taxon>
        <taxon>Jaapia</taxon>
    </lineage>
</organism>
<evidence type="ECO:0000256" key="1">
    <source>
        <dbReference type="SAM" id="MobiDB-lite"/>
    </source>
</evidence>
<dbReference type="OrthoDB" id="3046685at2759"/>
<dbReference type="InParanoid" id="A0A067QI30"/>
<keyword evidence="3" id="KW-1185">Reference proteome</keyword>